<reference evidence="1 2" key="1">
    <citation type="submission" date="2019-09" db="EMBL/GenBank/DDBJ databases">
        <title>Draft genome of the ectomycorrhizal ascomycete Sphaerosporella brunnea.</title>
        <authorList>
            <consortium name="DOE Joint Genome Institute"/>
            <person name="Benucci G.M."/>
            <person name="Marozzi G."/>
            <person name="Antonielli L."/>
            <person name="Sanchez S."/>
            <person name="Marco P."/>
            <person name="Wang X."/>
            <person name="Falini L.B."/>
            <person name="Barry K."/>
            <person name="Haridas S."/>
            <person name="Lipzen A."/>
            <person name="Labutti K."/>
            <person name="Grigoriev I.V."/>
            <person name="Murat C."/>
            <person name="Martin F."/>
            <person name="Albertini E."/>
            <person name="Donnini D."/>
            <person name="Bonito G."/>
        </authorList>
    </citation>
    <scope>NUCLEOTIDE SEQUENCE [LARGE SCALE GENOMIC DNA]</scope>
    <source>
        <strain evidence="1 2">Sb_GMNB300</strain>
    </source>
</reference>
<evidence type="ECO:0000313" key="1">
    <source>
        <dbReference type="EMBL" id="KAA8912036.1"/>
    </source>
</evidence>
<dbReference type="Proteomes" id="UP000326924">
    <property type="component" value="Unassembled WGS sequence"/>
</dbReference>
<dbReference type="EMBL" id="VXIS01000029">
    <property type="protein sequence ID" value="KAA8912036.1"/>
    <property type="molecule type" value="Genomic_DNA"/>
</dbReference>
<keyword evidence="2" id="KW-1185">Reference proteome</keyword>
<comment type="caution">
    <text evidence="1">The sequence shown here is derived from an EMBL/GenBank/DDBJ whole genome shotgun (WGS) entry which is preliminary data.</text>
</comment>
<evidence type="ECO:0000313" key="2">
    <source>
        <dbReference type="Proteomes" id="UP000326924"/>
    </source>
</evidence>
<dbReference type="InParanoid" id="A0A5J5F5W2"/>
<organism evidence="1 2">
    <name type="scientific">Sphaerosporella brunnea</name>
    <dbReference type="NCBI Taxonomy" id="1250544"/>
    <lineage>
        <taxon>Eukaryota</taxon>
        <taxon>Fungi</taxon>
        <taxon>Dikarya</taxon>
        <taxon>Ascomycota</taxon>
        <taxon>Pezizomycotina</taxon>
        <taxon>Pezizomycetes</taxon>
        <taxon>Pezizales</taxon>
        <taxon>Pyronemataceae</taxon>
        <taxon>Sphaerosporella</taxon>
    </lineage>
</organism>
<dbReference type="OrthoDB" id="3687914at2759"/>
<dbReference type="AlphaFoldDB" id="A0A5J5F5W2"/>
<name>A0A5J5F5W2_9PEZI</name>
<accession>A0A5J5F5W2</accession>
<sequence length="61" mass="6882">MCWGFIMWNYKGPFHIWDPKTKEERAAAAIKIPKLNAEYEADDGMMNGRLQGSGRSCESGS</sequence>
<proteinExistence type="predicted"/>
<gene>
    <name evidence="1" type="ORF">FN846DRAFT_773547</name>
</gene>
<protein>
    <submittedName>
        <fullName evidence="1">Uncharacterized protein</fullName>
    </submittedName>
</protein>